<proteinExistence type="inferred from homology"/>
<dbReference type="EMBL" id="KK115982">
    <property type="protein sequence ID" value="KFM66534.1"/>
    <property type="molecule type" value="Genomic_DNA"/>
</dbReference>
<evidence type="ECO:0000256" key="2">
    <source>
        <dbReference type="RuleBase" id="RU367073"/>
    </source>
</evidence>
<evidence type="ECO:0000256" key="1">
    <source>
        <dbReference type="ARBA" id="ARBA00009940"/>
    </source>
</evidence>
<dbReference type="PANTHER" id="PTHR22166">
    <property type="entry name" value="ENDOPLASMIC RETICULUM JUNCTION FORMATION PROTEIN LUNAPARK"/>
    <property type="match status" value="1"/>
</dbReference>
<dbReference type="STRING" id="407821.A0A087TN45"/>
<protein>
    <recommendedName>
        <fullName evidence="2">Endoplasmic reticulum junction formation protein lunapark</fullName>
    </recommendedName>
</protein>
<comment type="function">
    <text evidence="2">Plays a role in determining ER morphology.</text>
</comment>
<dbReference type="InterPro" id="IPR019273">
    <property type="entry name" value="Lunapark_Znf"/>
</dbReference>
<sequence length="75" mass="8711">MKKEFESVSSKRSSIDSVVKYVLNEEKRNALICKHCKWHNGLALEEEFPFISFRCGRCFKMNGPARCMIPQPTTK</sequence>
<evidence type="ECO:0000313" key="5">
    <source>
        <dbReference type="Proteomes" id="UP000054359"/>
    </source>
</evidence>
<dbReference type="GO" id="GO:0008270">
    <property type="term" value="F:zinc ion binding"/>
    <property type="evidence" value="ECO:0007669"/>
    <property type="project" value="UniProtKB-KW"/>
</dbReference>
<dbReference type="GO" id="GO:1903373">
    <property type="term" value="P:positive regulation of endoplasmic reticulum tubular network organization"/>
    <property type="evidence" value="ECO:0007669"/>
    <property type="project" value="UniProtKB-UniRule"/>
</dbReference>
<keyword evidence="2" id="KW-0479">Metal-binding</keyword>
<feature type="domain" description="Lunapark zinc ribbon" evidence="3">
    <location>
        <begin position="25"/>
        <end position="62"/>
    </location>
</feature>
<feature type="non-terminal residue" evidence="4">
    <location>
        <position position="75"/>
    </location>
</feature>
<evidence type="ECO:0000313" key="4">
    <source>
        <dbReference type="EMBL" id="KFM66534.1"/>
    </source>
</evidence>
<dbReference type="Pfam" id="PF10058">
    <property type="entry name" value="Zn_ribbon_10"/>
    <property type="match status" value="1"/>
</dbReference>
<dbReference type="Proteomes" id="UP000054359">
    <property type="component" value="Unassembled WGS sequence"/>
</dbReference>
<keyword evidence="2" id="KW-0256">Endoplasmic reticulum</keyword>
<keyword evidence="5" id="KW-1185">Reference proteome</keyword>
<accession>A0A087TN45</accession>
<dbReference type="OrthoDB" id="1725934at2759"/>
<dbReference type="AlphaFoldDB" id="A0A087TN45"/>
<dbReference type="InterPro" id="IPR040115">
    <property type="entry name" value="Lnp"/>
</dbReference>
<comment type="domain">
    <text evidence="2">The C4-type zinc finger motif is necessary both for its ER three-way tubular junction localization and formation.</text>
</comment>
<gene>
    <name evidence="4" type="ORF">X975_23620</name>
</gene>
<comment type="similarity">
    <text evidence="1 2">Belongs to the lunapark family.</text>
</comment>
<name>A0A087TN45_STEMI</name>
<organism evidence="4 5">
    <name type="scientific">Stegodyphus mimosarum</name>
    <name type="common">African social velvet spider</name>
    <dbReference type="NCBI Taxonomy" id="407821"/>
    <lineage>
        <taxon>Eukaryota</taxon>
        <taxon>Metazoa</taxon>
        <taxon>Ecdysozoa</taxon>
        <taxon>Arthropoda</taxon>
        <taxon>Chelicerata</taxon>
        <taxon>Arachnida</taxon>
        <taxon>Araneae</taxon>
        <taxon>Araneomorphae</taxon>
        <taxon>Entelegynae</taxon>
        <taxon>Eresoidea</taxon>
        <taxon>Eresidae</taxon>
        <taxon>Stegodyphus</taxon>
    </lineage>
</organism>
<reference evidence="4 5" key="1">
    <citation type="submission" date="2013-11" db="EMBL/GenBank/DDBJ databases">
        <title>Genome sequencing of Stegodyphus mimosarum.</title>
        <authorList>
            <person name="Bechsgaard J."/>
        </authorList>
    </citation>
    <scope>NUCLEOTIDE SEQUENCE [LARGE SCALE GENOMIC DNA]</scope>
</reference>
<dbReference type="GO" id="GO:0098826">
    <property type="term" value="C:endoplasmic reticulum tubular network membrane"/>
    <property type="evidence" value="ECO:0007669"/>
    <property type="project" value="UniProtKB-UniRule"/>
</dbReference>
<keyword evidence="2" id="KW-0862">Zinc</keyword>
<evidence type="ECO:0000259" key="3">
    <source>
        <dbReference type="Pfam" id="PF10058"/>
    </source>
</evidence>
<comment type="subcellular location">
    <subcellularLocation>
        <location evidence="2">Endoplasmic reticulum membrane</location>
        <topology evidence="2">Multi-pass membrane protein</topology>
    </subcellularLocation>
</comment>
<dbReference type="PANTHER" id="PTHR22166:SF12">
    <property type="entry name" value="ENDOPLASMIC RETICULUM JUNCTION FORMATION PROTEIN LUNAPARK"/>
    <property type="match status" value="1"/>
</dbReference>
<keyword evidence="2" id="KW-0863">Zinc-finger</keyword>
<dbReference type="GO" id="GO:0071788">
    <property type="term" value="P:endoplasmic reticulum tubular network maintenance"/>
    <property type="evidence" value="ECO:0007669"/>
    <property type="project" value="UniProtKB-UniRule"/>
</dbReference>